<evidence type="ECO:0000256" key="1">
    <source>
        <dbReference type="SAM" id="MobiDB-lite"/>
    </source>
</evidence>
<name>A0A7J6LJA5_PERCH</name>
<comment type="caution">
    <text evidence="2">The sequence shown here is derived from an EMBL/GenBank/DDBJ whole genome shotgun (WGS) entry which is preliminary data.</text>
</comment>
<dbReference type="AlphaFoldDB" id="A0A7J6LJA5"/>
<dbReference type="Proteomes" id="UP000591131">
    <property type="component" value="Unassembled WGS sequence"/>
</dbReference>
<evidence type="ECO:0000313" key="3">
    <source>
        <dbReference type="Proteomes" id="UP000591131"/>
    </source>
</evidence>
<dbReference type="OrthoDB" id="10279707at2759"/>
<proteinExistence type="predicted"/>
<protein>
    <submittedName>
        <fullName evidence="2">Uncharacterized protein</fullName>
    </submittedName>
</protein>
<evidence type="ECO:0000313" key="2">
    <source>
        <dbReference type="EMBL" id="KAF4659354.1"/>
    </source>
</evidence>
<reference evidence="2 3" key="1">
    <citation type="submission" date="2020-04" db="EMBL/GenBank/DDBJ databases">
        <title>Perkinsus chesapeaki whole genome sequence.</title>
        <authorList>
            <person name="Bogema D.R."/>
        </authorList>
    </citation>
    <scope>NUCLEOTIDE SEQUENCE [LARGE SCALE GENOMIC DNA]</scope>
    <source>
        <strain evidence="2">ATCC PRA-425</strain>
    </source>
</reference>
<organism evidence="2 3">
    <name type="scientific">Perkinsus chesapeaki</name>
    <name type="common">Clam parasite</name>
    <name type="synonym">Perkinsus andrewsi</name>
    <dbReference type="NCBI Taxonomy" id="330153"/>
    <lineage>
        <taxon>Eukaryota</taxon>
        <taxon>Sar</taxon>
        <taxon>Alveolata</taxon>
        <taxon>Perkinsozoa</taxon>
        <taxon>Perkinsea</taxon>
        <taxon>Perkinsida</taxon>
        <taxon>Perkinsidae</taxon>
        <taxon>Perkinsus</taxon>
    </lineage>
</organism>
<sequence>MAIGGSPYASSGARVDSTGKTGERVKEENFEGLTMPPTARVSVPPVPKRRRVSERSSSSTSSQGEFLEINVRGRRHSLLKYQVRNRPPTLLREKVEEQLDGEGTIEFNEAQPELFP</sequence>
<keyword evidence="3" id="KW-1185">Reference proteome</keyword>
<feature type="region of interest" description="Disordered" evidence="1">
    <location>
        <begin position="1"/>
        <end position="68"/>
    </location>
</feature>
<gene>
    <name evidence="2" type="ORF">FOL47_007609</name>
</gene>
<dbReference type="EMBL" id="JAAPAO010000455">
    <property type="protein sequence ID" value="KAF4659354.1"/>
    <property type="molecule type" value="Genomic_DNA"/>
</dbReference>
<accession>A0A7J6LJA5</accession>